<accession>D3EQ57</accession>
<dbReference type="HOGENOM" id="CLU_092224_1_0_3"/>
<dbReference type="STRING" id="1453429.UCYN_09230"/>
<reference evidence="1 2" key="1">
    <citation type="journal article" date="2010" name="Nature">
        <title>Metabolic streamlining in an open-ocean nitrogen-fixing cyanobacterium.</title>
        <authorList>
            <person name="Tripp H.J."/>
            <person name="Bench S.R."/>
            <person name="Turk K.A."/>
            <person name="Foster R.A."/>
            <person name="Desany B.A."/>
            <person name="Niazi F."/>
            <person name="Affourtit J.P."/>
            <person name="Zehr J.P."/>
        </authorList>
    </citation>
    <scope>NUCLEOTIDE SEQUENCE [LARGE SCALE GENOMIC DNA]</scope>
    <source>
        <strain evidence="2">ALOHA</strain>
    </source>
</reference>
<dbReference type="NCBIfam" id="NF038024">
    <property type="entry name" value="CRR6_slr1097"/>
    <property type="match status" value="1"/>
</dbReference>
<organism evidence="2">
    <name type="scientific">Atelocyanobacterium thalassa (isolate ALOHA)</name>
    <dbReference type="NCBI Taxonomy" id="1453429"/>
    <lineage>
        <taxon>Bacteria</taxon>
        <taxon>Bacillati</taxon>
        <taxon>Cyanobacteriota</taxon>
        <taxon>Cyanophyceae</taxon>
        <taxon>Oscillatoriophycideae</taxon>
        <taxon>Chroococcales</taxon>
        <taxon>Aphanothecaceae</taxon>
        <taxon>Candidatus Atelocyanobacterium</taxon>
        <taxon>Candidatus Atelocyanobacterium thalassae</taxon>
    </lineage>
</organism>
<proteinExistence type="predicted"/>
<keyword evidence="2" id="KW-1185">Reference proteome</keyword>
<protein>
    <submittedName>
        <fullName evidence="1">Uncharacterized conserved protein</fullName>
    </submittedName>
</protein>
<dbReference type="RefSeq" id="WP_012954294.1">
    <property type="nucleotide sequence ID" value="NC_013771.1"/>
</dbReference>
<dbReference type="KEGG" id="cyu:UCYN_09230"/>
<dbReference type="EMBL" id="CP001842">
    <property type="protein sequence ID" value="ADB95607.1"/>
    <property type="molecule type" value="Genomic_DNA"/>
</dbReference>
<dbReference type="InterPro" id="IPR014946">
    <property type="entry name" value="CRR6"/>
</dbReference>
<dbReference type="PANTHER" id="PTHR35724:SF1">
    <property type="entry name" value="PROTEIN CHLORORESPIRATORY REDUCTION 6, CHLOROPLASTIC"/>
    <property type="match status" value="1"/>
</dbReference>
<gene>
    <name evidence="1" type="ordered locus">UCYN_09230</name>
</gene>
<evidence type="ECO:0000313" key="1">
    <source>
        <dbReference type="EMBL" id="ADB95607.1"/>
    </source>
</evidence>
<evidence type="ECO:0000313" key="2">
    <source>
        <dbReference type="Proteomes" id="UP000001405"/>
    </source>
</evidence>
<dbReference type="AlphaFoldDB" id="D3EQ57"/>
<dbReference type="Proteomes" id="UP000001405">
    <property type="component" value="Chromosome"/>
</dbReference>
<sequence>MTKIILIKHDDIINLDISVITDFVEPKLKKEEIISFEQDLTFDIQYPQPPDDPRELSEISEIRLWFIRIDGIYPWIPFLLNSKKGELARYTAMLVPHQFNRVNGIQYNSEALEIFVMHKLFIISDWLKKQKIYSTFRLKNMAQLLGYDVDDNFLKKFN</sequence>
<dbReference type="Pfam" id="PF08847">
    <property type="entry name" value="Crr6"/>
    <property type="match status" value="1"/>
</dbReference>
<dbReference type="PANTHER" id="PTHR35724">
    <property type="entry name" value="PROTEIN CHLORORESPIRATORY REDUCTION 6, CHLOROPLASTIC"/>
    <property type="match status" value="1"/>
</dbReference>
<dbReference type="GO" id="GO:0010275">
    <property type="term" value="P:NAD(P)H dehydrogenase complex assembly"/>
    <property type="evidence" value="ECO:0007669"/>
    <property type="project" value="TreeGrafter"/>
</dbReference>
<dbReference type="OrthoDB" id="489874at2"/>
<dbReference type="PATRIC" id="fig|713887.8.peg.862"/>
<name>D3EQ57_ATETH</name>